<keyword evidence="3 8" id="KW-0813">Transport</keyword>
<feature type="chain" id="PRO_5015357152" description="Bcr/CflA family efflux transporter" evidence="9">
    <location>
        <begin position="22"/>
        <end position="403"/>
    </location>
</feature>
<dbReference type="OrthoDB" id="9814303at2"/>
<dbReference type="InterPro" id="IPR050189">
    <property type="entry name" value="MFS_Efflux_Transporters"/>
</dbReference>
<dbReference type="PROSITE" id="PS50850">
    <property type="entry name" value="MFS"/>
    <property type="match status" value="1"/>
</dbReference>
<feature type="transmembrane region" description="Helical" evidence="8">
    <location>
        <begin position="246"/>
        <end position="264"/>
    </location>
</feature>
<keyword evidence="9" id="KW-0732">Signal</keyword>
<feature type="transmembrane region" description="Helical" evidence="8">
    <location>
        <begin position="310"/>
        <end position="332"/>
    </location>
</feature>
<evidence type="ECO:0000256" key="1">
    <source>
        <dbReference type="ARBA" id="ARBA00004651"/>
    </source>
</evidence>
<dbReference type="InterPro" id="IPR011701">
    <property type="entry name" value="MFS"/>
</dbReference>
<evidence type="ECO:0000256" key="6">
    <source>
        <dbReference type="ARBA" id="ARBA00022989"/>
    </source>
</evidence>
<organism evidence="11 12">
    <name type="scientific">Orrella marina</name>
    <dbReference type="NCBI Taxonomy" id="2163011"/>
    <lineage>
        <taxon>Bacteria</taxon>
        <taxon>Pseudomonadati</taxon>
        <taxon>Pseudomonadota</taxon>
        <taxon>Betaproteobacteria</taxon>
        <taxon>Burkholderiales</taxon>
        <taxon>Alcaligenaceae</taxon>
        <taxon>Orrella</taxon>
    </lineage>
</organism>
<evidence type="ECO:0000313" key="12">
    <source>
        <dbReference type="Proteomes" id="UP000244571"/>
    </source>
</evidence>
<feature type="domain" description="Major facilitator superfamily (MFS) profile" evidence="10">
    <location>
        <begin position="7"/>
        <end position="395"/>
    </location>
</feature>
<keyword evidence="4" id="KW-1003">Cell membrane</keyword>
<feature type="transmembrane region" description="Helical" evidence="8">
    <location>
        <begin position="73"/>
        <end position="92"/>
    </location>
</feature>
<feature type="transmembrane region" description="Helical" evidence="8">
    <location>
        <begin position="98"/>
        <end position="119"/>
    </location>
</feature>
<dbReference type="Gene3D" id="1.20.1720.10">
    <property type="entry name" value="Multidrug resistance protein D"/>
    <property type="match status" value="1"/>
</dbReference>
<dbReference type="AlphaFoldDB" id="A0A2R4XNI6"/>
<evidence type="ECO:0000256" key="3">
    <source>
        <dbReference type="ARBA" id="ARBA00022448"/>
    </source>
</evidence>
<feature type="transmembrane region" description="Helical" evidence="8">
    <location>
        <begin position="276"/>
        <end position="298"/>
    </location>
</feature>
<evidence type="ECO:0000256" key="8">
    <source>
        <dbReference type="RuleBase" id="RU365088"/>
    </source>
</evidence>
<keyword evidence="7 8" id="KW-0472">Membrane</keyword>
<keyword evidence="12" id="KW-1185">Reference proteome</keyword>
<dbReference type="CDD" id="cd17320">
    <property type="entry name" value="MFS_MdfA_MDR_like"/>
    <property type="match status" value="1"/>
</dbReference>
<reference evidence="11 12" key="1">
    <citation type="submission" date="2018-04" db="EMBL/GenBank/DDBJ databases">
        <title>Bordetella sp. HZ20 isolated from seawater.</title>
        <authorList>
            <person name="Sun C."/>
        </authorList>
    </citation>
    <scope>NUCLEOTIDE SEQUENCE [LARGE SCALE GENOMIC DNA]</scope>
    <source>
        <strain evidence="11 12">HZ20</strain>
    </source>
</reference>
<dbReference type="RefSeq" id="WP_108622822.1">
    <property type="nucleotide sequence ID" value="NZ_CP028901.1"/>
</dbReference>
<accession>A0A2R4XNI6</accession>
<comment type="caution">
    <text evidence="8">Lacks conserved residue(s) required for the propagation of feature annotation.</text>
</comment>
<feature type="transmembrane region" description="Helical" evidence="8">
    <location>
        <begin position="47"/>
        <end position="64"/>
    </location>
</feature>
<name>A0A2R4XNI6_9BURK</name>
<dbReference type="GO" id="GO:0005886">
    <property type="term" value="C:plasma membrane"/>
    <property type="evidence" value="ECO:0007669"/>
    <property type="project" value="UniProtKB-SubCell"/>
</dbReference>
<keyword evidence="8" id="KW-0997">Cell inner membrane</keyword>
<dbReference type="PANTHER" id="PTHR43124">
    <property type="entry name" value="PURINE EFFLUX PUMP PBUE"/>
    <property type="match status" value="1"/>
</dbReference>
<evidence type="ECO:0000256" key="9">
    <source>
        <dbReference type="SAM" id="SignalP"/>
    </source>
</evidence>
<evidence type="ECO:0000256" key="4">
    <source>
        <dbReference type="ARBA" id="ARBA00022475"/>
    </source>
</evidence>
<dbReference type="SUPFAM" id="SSF103473">
    <property type="entry name" value="MFS general substrate transporter"/>
    <property type="match status" value="1"/>
</dbReference>
<feature type="transmembrane region" description="Helical" evidence="8">
    <location>
        <begin position="344"/>
        <end position="363"/>
    </location>
</feature>
<dbReference type="PANTHER" id="PTHR43124:SF3">
    <property type="entry name" value="CHLORAMPHENICOL EFFLUX PUMP RV0191"/>
    <property type="match status" value="1"/>
</dbReference>
<evidence type="ECO:0000256" key="5">
    <source>
        <dbReference type="ARBA" id="ARBA00022692"/>
    </source>
</evidence>
<evidence type="ECO:0000256" key="7">
    <source>
        <dbReference type="ARBA" id="ARBA00023136"/>
    </source>
</evidence>
<dbReference type="InterPro" id="IPR004812">
    <property type="entry name" value="Efflux_drug-R_Bcr/CmlA"/>
</dbReference>
<feature type="signal peptide" evidence="9">
    <location>
        <begin position="1"/>
        <end position="21"/>
    </location>
</feature>
<proteinExistence type="inferred from homology"/>
<feature type="transmembrane region" description="Helical" evidence="8">
    <location>
        <begin position="162"/>
        <end position="181"/>
    </location>
</feature>
<dbReference type="GO" id="GO:0042910">
    <property type="term" value="F:xenobiotic transmembrane transporter activity"/>
    <property type="evidence" value="ECO:0007669"/>
    <property type="project" value="InterPro"/>
</dbReference>
<dbReference type="Pfam" id="PF07690">
    <property type="entry name" value="MFS_1"/>
    <property type="match status" value="1"/>
</dbReference>
<gene>
    <name evidence="11" type="ORF">DBV39_18285</name>
</gene>
<keyword evidence="5 8" id="KW-0812">Transmembrane</keyword>
<feature type="transmembrane region" description="Helical" evidence="8">
    <location>
        <begin position="131"/>
        <end position="150"/>
    </location>
</feature>
<dbReference type="GO" id="GO:1990961">
    <property type="term" value="P:xenobiotic detoxification by transmembrane export across the plasma membrane"/>
    <property type="evidence" value="ECO:0007669"/>
    <property type="project" value="InterPro"/>
</dbReference>
<comment type="similarity">
    <text evidence="2 8">Belongs to the major facilitator superfamily. Bcr/CmlA family.</text>
</comment>
<dbReference type="NCBIfam" id="TIGR00710">
    <property type="entry name" value="efflux_Bcr_CflA"/>
    <property type="match status" value="1"/>
</dbReference>
<dbReference type="InterPro" id="IPR020846">
    <property type="entry name" value="MFS_dom"/>
</dbReference>
<protein>
    <recommendedName>
        <fullName evidence="8">Bcr/CflA family efflux transporter</fullName>
    </recommendedName>
</protein>
<comment type="subcellular location">
    <subcellularLocation>
        <location evidence="8">Cell inner membrane</location>
        <topology evidence="8">Multi-pass membrane protein</topology>
    </subcellularLocation>
    <subcellularLocation>
        <location evidence="1">Cell membrane</location>
        <topology evidence="1">Multi-pass membrane protein</topology>
    </subcellularLocation>
</comment>
<dbReference type="InterPro" id="IPR036259">
    <property type="entry name" value="MFS_trans_sf"/>
</dbReference>
<feature type="transmembrane region" description="Helical" evidence="8">
    <location>
        <begin position="210"/>
        <end position="234"/>
    </location>
</feature>
<evidence type="ECO:0000313" key="11">
    <source>
        <dbReference type="EMBL" id="AWB35366.1"/>
    </source>
</evidence>
<keyword evidence="6 8" id="KW-1133">Transmembrane helix</keyword>
<sequence length="403" mass="44188">MTNLRTLTVLLAMLAMLGPFATDAYLPSFYAIGDEFNVDQPLVQQTLSAYLLAFACMSLFWGTLSDSFGRRPVIIASLVMFTVGSVGVALAPSLGWLLFFRVIQGCSAGAGRVVGQALVRDKFHGADAQRLFANITMVFSLAPAIAPIIGGYLSEQVGWRSVFWSLTVIALLLGAFCWRSLPETLSEENRHPFRLGSILTNYFTAVRNPYFLLAVIGVAFAFAGFALYISSAAHFIMEILKLPQTAFGWLFIPFIGGMFCGSMINSRFAGRFRLEIMTTVGLGVLYAGSLINVAYNLFFVPVIPWAVLPIFVYAFGMSLALPGMTIMTLNYFPRMRGTASSLQSSFQMLIFALISGLVAPLLFQSALRLSLGMLTTSTLCITLWTLSRWLTRRAQASGKLQNF</sequence>
<dbReference type="EMBL" id="CP028901">
    <property type="protein sequence ID" value="AWB35366.1"/>
    <property type="molecule type" value="Genomic_DNA"/>
</dbReference>
<feature type="transmembrane region" description="Helical" evidence="8">
    <location>
        <begin position="369"/>
        <end position="390"/>
    </location>
</feature>
<dbReference type="KEGG" id="boz:DBV39_18285"/>
<evidence type="ECO:0000256" key="2">
    <source>
        <dbReference type="ARBA" id="ARBA00006236"/>
    </source>
</evidence>
<evidence type="ECO:0000259" key="10">
    <source>
        <dbReference type="PROSITE" id="PS50850"/>
    </source>
</evidence>
<dbReference type="Proteomes" id="UP000244571">
    <property type="component" value="Chromosome"/>
</dbReference>